<gene>
    <name evidence="2" type="ORF">MLI01_25860</name>
</gene>
<proteinExistence type="predicted"/>
<evidence type="ECO:0000313" key="3">
    <source>
        <dbReference type="Proteomes" id="UP000317410"/>
    </source>
</evidence>
<comment type="caution">
    <text evidence="2">The sequence shown here is derived from an EMBL/GenBank/DDBJ whole genome shotgun (WGS) entry which is preliminary data.</text>
</comment>
<sequence length="98" mass="10870">MASDSETLKGILRELENIGFLMGDVNEIRNGNYDPPRGANPTPRPSRAKTLDDLFNVLAGIHAETMRQTEILEAIANTLEDEDDDNRAEDEPFDPATI</sequence>
<protein>
    <submittedName>
        <fullName evidence="2">Uncharacterized protein</fullName>
    </submittedName>
</protein>
<feature type="region of interest" description="Disordered" evidence="1">
    <location>
        <begin position="29"/>
        <end position="48"/>
    </location>
</feature>
<feature type="region of interest" description="Disordered" evidence="1">
    <location>
        <begin position="77"/>
        <end position="98"/>
    </location>
</feature>
<reference evidence="2 3" key="1">
    <citation type="submission" date="2019-06" db="EMBL/GenBank/DDBJ databases">
        <title>Whole genome shotgun sequence of Microbacterium liquefaciens NBRC 15037.</title>
        <authorList>
            <person name="Hosoyama A."/>
            <person name="Uohara A."/>
            <person name="Ohji S."/>
            <person name="Ichikawa N."/>
        </authorList>
    </citation>
    <scope>NUCLEOTIDE SEQUENCE [LARGE SCALE GENOMIC DNA]</scope>
    <source>
        <strain evidence="2 3">NBRC 15037</strain>
    </source>
</reference>
<accession>A0A4Y4B799</accession>
<name>A0A4Y4B799_MICMQ</name>
<evidence type="ECO:0000256" key="1">
    <source>
        <dbReference type="SAM" id="MobiDB-lite"/>
    </source>
</evidence>
<evidence type="ECO:0000313" key="2">
    <source>
        <dbReference type="EMBL" id="GEC76441.1"/>
    </source>
</evidence>
<organism evidence="2 3">
    <name type="scientific">Microbacterium maritypicum</name>
    <name type="common">Microbacterium liquefaciens</name>
    <dbReference type="NCBI Taxonomy" id="33918"/>
    <lineage>
        <taxon>Bacteria</taxon>
        <taxon>Bacillati</taxon>
        <taxon>Actinomycetota</taxon>
        <taxon>Actinomycetes</taxon>
        <taxon>Micrococcales</taxon>
        <taxon>Microbacteriaceae</taxon>
        <taxon>Microbacterium</taxon>
    </lineage>
</organism>
<dbReference type="AlphaFoldDB" id="A0A4Y4B799"/>
<feature type="compositionally biased region" description="Acidic residues" evidence="1">
    <location>
        <begin position="79"/>
        <end position="98"/>
    </location>
</feature>
<dbReference type="EMBL" id="BJNQ01000020">
    <property type="protein sequence ID" value="GEC76441.1"/>
    <property type="molecule type" value="Genomic_DNA"/>
</dbReference>
<dbReference type="RefSeq" id="WP_141387431.1">
    <property type="nucleotide sequence ID" value="NZ_BJNQ01000020.1"/>
</dbReference>
<dbReference type="Proteomes" id="UP000317410">
    <property type="component" value="Unassembled WGS sequence"/>
</dbReference>